<proteinExistence type="predicted"/>
<protein>
    <submittedName>
        <fullName evidence="1">Uncharacterized protein</fullName>
    </submittedName>
</protein>
<gene>
    <name evidence="1" type="ORF">RKD21_000423</name>
</gene>
<dbReference type="Proteomes" id="UP001565447">
    <property type="component" value="Unassembled WGS sequence"/>
</dbReference>
<sequence>MTVPTSHHRAGSVLRCVLVLVAVLVSSLCAAGQSAAEPVRAEPASAAADVRPAAGPLAGRTAAEQGSLDVVEAVAFHETADSASSGRGHCGKQATPDAASTHDGSRPSVPLPAPEREQHRTPAASAGPDPAGAWPRAAPPAPTLVQLSVLRI</sequence>
<accession>A0ACC6UFN2</accession>
<evidence type="ECO:0000313" key="1">
    <source>
        <dbReference type="EMBL" id="MEY9810166.1"/>
    </source>
</evidence>
<dbReference type="EMBL" id="JBGCBD010000002">
    <property type="protein sequence ID" value="MEY9810166.1"/>
    <property type="molecule type" value="Genomic_DNA"/>
</dbReference>
<name>A0ACC6UFN2_STRAO</name>
<reference evidence="1" key="1">
    <citation type="submission" date="2024-07" db="EMBL/GenBank/DDBJ databases">
        <title>Genome sequencing of plant associated microbes to promote plant fitness in Sorghum bicolor and Oryza sativa.</title>
        <authorList>
            <person name="Coleman-Derr D."/>
        </authorList>
    </citation>
    <scope>NUCLEOTIDE SEQUENCE</scope>
    <source>
        <strain evidence="1">SAI-173</strain>
    </source>
</reference>
<evidence type="ECO:0000313" key="2">
    <source>
        <dbReference type="Proteomes" id="UP001565447"/>
    </source>
</evidence>
<organism evidence="1 2">
    <name type="scientific">Streptomyces albogriseolus</name>
    <dbReference type="NCBI Taxonomy" id="1887"/>
    <lineage>
        <taxon>Bacteria</taxon>
        <taxon>Bacillati</taxon>
        <taxon>Actinomycetota</taxon>
        <taxon>Actinomycetes</taxon>
        <taxon>Kitasatosporales</taxon>
        <taxon>Streptomycetaceae</taxon>
        <taxon>Streptomyces</taxon>
        <taxon>Streptomyces albogriseolus group</taxon>
    </lineage>
</organism>
<comment type="caution">
    <text evidence="1">The sequence shown here is derived from an EMBL/GenBank/DDBJ whole genome shotgun (WGS) entry which is preliminary data.</text>
</comment>
<keyword evidence="2" id="KW-1185">Reference proteome</keyword>